<comment type="caution">
    <text evidence="14">The sequence shown here is derived from an EMBL/GenBank/DDBJ whole genome shotgun (WGS) entry which is preliminary data.</text>
</comment>
<feature type="transmembrane region" description="Helical" evidence="11">
    <location>
        <begin position="172"/>
        <end position="190"/>
    </location>
</feature>
<evidence type="ECO:0000313" key="14">
    <source>
        <dbReference type="EMBL" id="CAK0813081.1"/>
    </source>
</evidence>
<keyword evidence="7 8" id="KW-0407">Ion channel</keyword>
<reference evidence="14" key="1">
    <citation type="submission" date="2023-10" db="EMBL/GenBank/DDBJ databases">
        <authorList>
            <person name="Chen Y."/>
            <person name="Shah S."/>
            <person name="Dougan E. K."/>
            <person name="Thang M."/>
            <person name="Chan C."/>
        </authorList>
    </citation>
    <scope>NUCLEOTIDE SEQUENCE [LARGE SCALE GENOMIC DNA]</scope>
</reference>
<feature type="transmembrane region" description="Helical" evidence="11">
    <location>
        <begin position="230"/>
        <end position="250"/>
    </location>
</feature>
<accession>A0ABN9R5W3</accession>
<keyword evidence="15" id="KW-1185">Reference proteome</keyword>
<name>A0ABN9R5W3_9DINO</name>
<feature type="transmembrane region" description="Helical" evidence="11">
    <location>
        <begin position="135"/>
        <end position="160"/>
    </location>
</feature>
<evidence type="ECO:0000256" key="10">
    <source>
        <dbReference type="SAM" id="MobiDB-lite"/>
    </source>
</evidence>
<feature type="transmembrane region" description="Helical" evidence="11">
    <location>
        <begin position="313"/>
        <end position="338"/>
    </location>
</feature>
<keyword evidence="5 8" id="KW-0406">Ion transport</keyword>
<dbReference type="PANTHER" id="PTHR11003">
    <property type="entry name" value="POTASSIUM CHANNEL, SUBFAMILY K"/>
    <property type="match status" value="1"/>
</dbReference>
<dbReference type="PANTHER" id="PTHR11003:SF291">
    <property type="entry name" value="IP11374P"/>
    <property type="match status" value="1"/>
</dbReference>
<dbReference type="EMBL" id="CAUYUJ010005291">
    <property type="protein sequence ID" value="CAK0813081.1"/>
    <property type="molecule type" value="Genomic_DNA"/>
</dbReference>
<evidence type="ECO:0000259" key="13">
    <source>
        <dbReference type="Pfam" id="PF07885"/>
    </source>
</evidence>
<keyword evidence="3 8" id="KW-0812">Transmembrane</keyword>
<feature type="domain" description="Potassium channel" evidence="13">
    <location>
        <begin position="327"/>
        <end position="391"/>
    </location>
</feature>
<sequence>MGMRWLPLLATSACGGAAATRAAADVRHKDLLQEMEALRSEVERLRGRVRVLEYEKEAGGQHGAGAAGGLEARGAATSLRRARGEGASVVAASQAGGVSTEGGPEPWTGDQWGVSGAEGGSDKFTEWRNEKGGGWGSLICAVLFIGVFGSAPLVHSYALGTKAFTRVHVIESMFLYTWLSVGIIVFTQHIEFQSPHFSQVRTLSIEEAVYLVAQIVTTVGYGDITPAHPYGQVFVGFFVFLAIMLAGQMISELTQLYEERIGGLLRKASRAMEAFSETVSVKLTSLRSSNQLQLEAEKADEVKLRRMHAVWTAAVPMMHSALAFSFFTTVGATFFVMFPGENKTPLQAVYMSLITLSTVGFGAFTPNTHGGMVFSAFWMLFGVASLASLVSSRAAFALALRKYEAGIDDSSSEAADHNASESSEEESRMDPVGRKGVQEQKAEQKAQDAGGTLHSDSEVMTCPHCGKPSVVPK</sequence>
<keyword evidence="12" id="KW-0732">Signal</keyword>
<dbReference type="Pfam" id="PF07885">
    <property type="entry name" value="Ion_trans_2"/>
    <property type="match status" value="2"/>
</dbReference>
<evidence type="ECO:0000256" key="7">
    <source>
        <dbReference type="ARBA" id="ARBA00023303"/>
    </source>
</evidence>
<proteinExistence type="inferred from homology"/>
<evidence type="ECO:0000256" key="12">
    <source>
        <dbReference type="SAM" id="SignalP"/>
    </source>
</evidence>
<keyword evidence="9" id="KW-0175">Coiled coil</keyword>
<evidence type="ECO:0000256" key="3">
    <source>
        <dbReference type="ARBA" id="ARBA00022692"/>
    </source>
</evidence>
<evidence type="ECO:0000313" key="15">
    <source>
        <dbReference type="Proteomes" id="UP001189429"/>
    </source>
</evidence>
<comment type="similarity">
    <text evidence="8">Belongs to the two pore domain potassium channel (TC 1.A.1.8) family.</text>
</comment>
<gene>
    <name evidence="14" type="ORF">PCOR1329_LOCUS17139</name>
</gene>
<feature type="region of interest" description="Disordered" evidence="10">
    <location>
        <begin position="410"/>
        <end position="473"/>
    </location>
</feature>
<feature type="coiled-coil region" evidence="9">
    <location>
        <begin position="21"/>
        <end position="55"/>
    </location>
</feature>
<feature type="compositionally biased region" description="Basic and acidic residues" evidence="10">
    <location>
        <begin position="414"/>
        <end position="446"/>
    </location>
</feature>
<protein>
    <recommendedName>
        <fullName evidence="13">Potassium channel domain-containing protein</fullName>
    </recommendedName>
</protein>
<evidence type="ECO:0000256" key="2">
    <source>
        <dbReference type="ARBA" id="ARBA00022448"/>
    </source>
</evidence>
<keyword evidence="2 8" id="KW-0813">Transport</keyword>
<evidence type="ECO:0000256" key="9">
    <source>
        <dbReference type="SAM" id="Coils"/>
    </source>
</evidence>
<dbReference type="Proteomes" id="UP001189429">
    <property type="component" value="Unassembled WGS sequence"/>
</dbReference>
<feature type="domain" description="Potassium channel" evidence="13">
    <location>
        <begin position="178"/>
        <end position="257"/>
    </location>
</feature>
<evidence type="ECO:0000256" key="6">
    <source>
        <dbReference type="ARBA" id="ARBA00023136"/>
    </source>
</evidence>
<evidence type="ECO:0000256" key="8">
    <source>
        <dbReference type="RuleBase" id="RU003857"/>
    </source>
</evidence>
<feature type="transmembrane region" description="Helical" evidence="11">
    <location>
        <begin position="376"/>
        <end position="400"/>
    </location>
</feature>
<feature type="chain" id="PRO_5046575183" description="Potassium channel domain-containing protein" evidence="12">
    <location>
        <begin position="19"/>
        <end position="473"/>
    </location>
</feature>
<dbReference type="SUPFAM" id="SSF81324">
    <property type="entry name" value="Voltage-gated potassium channels"/>
    <property type="match status" value="2"/>
</dbReference>
<evidence type="ECO:0000256" key="1">
    <source>
        <dbReference type="ARBA" id="ARBA00004141"/>
    </source>
</evidence>
<organism evidence="14 15">
    <name type="scientific">Prorocentrum cordatum</name>
    <dbReference type="NCBI Taxonomy" id="2364126"/>
    <lineage>
        <taxon>Eukaryota</taxon>
        <taxon>Sar</taxon>
        <taxon>Alveolata</taxon>
        <taxon>Dinophyceae</taxon>
        <taxon>Prorocentrales</taxon>
        <taxon>Prorocentraceae</taxon>
        <taxon>Prorocentrum</taxon>
    </lineage>
</organism>
<feature type="signal peptide" evidence="12">
    <location>
        <begin position="1"/>
        <end position="18"/>
    </location>
</feature>
<feature type="transmembrane region" description="Helical" evidence="11">
    <location>
        <begin position="344"/>
        <end position="364"/>
    </location>
</feature>
<dbReference type="InterPro" id="IPR013099">
    <property type="entry name" value="K_chnl_dom"/>
</dbReference>
<comment type="subcellular location">
    <subcellularLocation>
        <location evidence="1">Membrane</location>
        <topology evidence="1">Multi-pass membrane protein</topology>
    </subcellularLocation>
</comment>
<dbReference type="Gene3D" id="1.10.287.70">
    <property type="match status" value="2"/>
</dbReference>
<keyword evidence="4 11" id="KW-1133">Transmembrane helix</keyword>
<dbReference type="InterPro" id="IPR003280">
    <property type="entry name" value="2pore_dom_K_chnl"/>
</dbReference>
<keyword evidence="6 11" id="KW-0472">Membrane</keyword>
<evidence type="ECO:0000256" key="11">
    <source>
        <dbReference type="SAM" id="Phobius"/>
    </source>
</evidence>
<dbReference type="PRINTS" id="PR01333">
    <property type="entry name" value="2POREKCHANEL"/>
</dbReference>
<evidence type="ECO:0000256" key="4">
    <source>
        <dbReference type="ARBA" id="ARBA00022989"/>
    </source>
</evidence>
<evidence type="ECO:0000256" key="5">
    <source>
        <dbReference type="ARBA" id="ARBA00023065"/>
    </source>
</evidence>